<feature type="domain" description="T-box" evidence="8">
    <location>
        <begin position="35"/>
        <end position="213"/>
    </location>
</feature>
<evidence type="ECO:0000256" key="2">
    <source>
        <dbReference type="ARBA" id="ARBA00023015"/>
    </source>
</evidence>
<evidence type="ECO:0000256" key="4">
    <source>
        <dbReference type="ARBA" id="ARBA00023163"/>
    </source>
</evidence>
<keyword evidence="4" id="KW-0804">Transcription</keyword>
<sequence>MEQIADLRHSSTMSGSPIAPHPAESYQQGNMRMKLEYSELWKSFHDIGTEMVITKSGRRMFPYCNVSVSGLVPYAKYVIMVDMVPVDNSRYKWNNEQWEVAGKAEPQPPCRTYVHPDSPALGSHWMKQSISFLKLKLTNNPLDQRGHIILHSMHRYQPRFHVVQADDLYSVRWRVFQTFTFPETTFTAVTVYQNTKITKLKIDHNPFAKGFREEGTHGKRHRAQKSQLCPESSAKKLKSSDKEPEFNCFQDVPRLPYDPHREDSESLMLSKEVPMAQDEQMSPWGGEQDPGQSLQSEGAMDYTNSEQLVPGQANYQLHKTHNSAFGRMSSSSCPDAQTVCNSFESRSTDMATVPEQELSRTLPSMSQGSSQNKAQDFSLTTNIGGHSKARPGMPLYSHYNMEQPLGHWSGALAGQYSSSTYSQPLPQHLMSEHSIHPSGYHHSNMAEWSQYSLFSYTC</sequence>
<comment type="caution">
    <text evidence="9">The sequence shown here is derived from an EMBL/GenBank/DDBJ whole genome shotgun (WGS) entry which is preliminary data.</text>
</comment>
<dbReference type="GO" id="GO:0000981">
    <property type="term" value="F:DNA-binding transcription factor activity, RNA polymerase II-specific"/>
    <property type="evidence" value="ECO:0007669"/>
    <property type="project" value="TreeGrafter"/>
</dbReference>
<organism evidence="9 10">
    <name type="scientific">Silurus meridionalis</name>
    <name type="common">Southern catfish</name>
    <name type="synonym">Silurus soldatovi meridionalis</name>
    <dbReference type="NCBI Taxonomy" id="175797"/>
    <lineage>
        <taxon>Eukaryota</taxon>
        <taxon>Metazoa</taxon>
        <taxon>Chordata</taxon>
        <taxon>Craniata</taxon>
        <taxon>Vertebrata</taxon>
        <taxon>Euteleostomi</taxon>
        <taxon>Actinopterygii</taxon>
        <taxon>Neopterygii</taxon>
        <taxon>Teleostei</taxon>
        <taxon>Ostariophysi</taxon>
        <taxon>Siluriformes</taxon>
        <taxon>Siluridae</taxon>
        <taxon>Silurus</taxon>
    </lineage>
</organism>
<dbReference type="Pfam" id="PF00907">
    <property type="entry name" value="T-box"/>
    <property type="match status" value="1"/>
</dbReference>
<evidence type="ECO:0000256" key="1">
    <source>
        <dbReference type="ARBA" id="ARBA00004123"/>
    </source>
</evidence>
<dbReference type="PROSITE" id="PS01283">
    <property type="entry name" value="TBOX_1"/>
    <property type="match status" value="1"/>
</dbReference>
<evidence type="ECO:0000313" key="10">
    <source>
        <dbReference type="Proteomes" id="UP000606274"/>
    </source>
</evidence>
<feature type="region of interest" description="Disordered" evidence="7">
    <location>
        <begin position="1"/>
        <end position="24"/>
    </location>
</feature>
<dbReference type="PRINTS" id="PR00937">
    <property type="entry name" value="TBOX"/>
</dbReference>
<feature type="region of interest" description="Disordered" evidence="7">
    <location>
        <begin position="210"/>
        <end position="297"/>
    </location>
</feature>
<keyword evidence="2" id="KW-0805">Transcription regulation</keyword>
<dbReference type="PROSITE" id="PS01264">
    <property type="entry name" value="TBOX_2"/>
    <property type="match status" value="1"/>
</dbReference>
<reference evidence="9" key="1">
    <citation type="submission" date="2020-08" db="EMBL/GenBank/DDBJ databases">
        <title>Chromosome-level assembly of Southern catfish (Silurus meridionalis) provides insights into visual adaptation to the nocturnal and benthic lifestyles.</title>
        <authorList>
            <person name="Zhang Y."/>
            <person name="Wang D."/>
            <person name="Peng Z."/>
        </authorList>
    </citation>
    <scope>NUCLEOTIDE SEQUENCE</scope>
    <source>
        <strain evidence="9">SWU-2019-XX</strain>
        <tissue evidence="9">Muscle</tissue>
    </source>
</reference>
<protein>
    <recommendedName>
        <fullName evidence="8">T-box domain-containing protein</fullName>
    </recommendedName>
</protein>
<evidence type="ECO:0000259" key="8">
    <source>
        <dbReference type="PROSITE" id="PS50252"/>
    </source>
</evidence>
<name>A0A8T0AXK8_SILME</name>
<dbReference type="InterPro" id="IPR018186">
    <property type="entry name" value="TF_T-box_CS"/>
</dbReference>
<dbReference type="PANTHER" id="PTHR11267">
    <property type="entry name" value="T-BOX PROTEIN-RELATED"/>
    <property type="match status" value="1"/>
</dbReference>
<dbReference type="InterPro" id="IPR036960">
    <property type="entry name" value="T-box_sf"/>
</dbReference>
<evidence type="ECO:0000313" key="9">
    <source>
        <dbReference type="EMBL" id="KAF7696993.1"/>
    </source>
</evidence>
<keyword evidence="10" id="KW-1185">Reference proteome</keyword>
<dbReference type="InterPro" id="IPR046360">
    <property type="entry name" value="T-box_DNA-bd"/>
</dbReference>
<dbReference type="GO" id="GO:0005634">
    <property type="term" value="C:nucleus"/>
    <property type="evidence" value="ECO:0007669"/>
    <property type="project" value="UniProtKB-SubCell"/>
</dbReference>
<dbReference type="FunFam" id="2.60.40.820:FF:000007">
    <property type="entry name" value="T-box transcription factor"/>
    <property type="match status" value="1"/>
</dbReference>
<dbReference type="InterPro" id="IPR008967">
    <property type="entry name" value="p53-like_TF_DNA-bd_sf"/>
</dbReference>
<dbReference type="Proteomes" id="UP000606274">
    <property type="component" value="Unassembled WGS sequence"/>
</dbReference>
<evidence type="ECO:0000256" key="3">
    <source>
        <dbReference type="ARBA" id="ARBA00023125"/>
    </source>
</evidence>
<dbReference type="GO" id="GO:0003007">
    <property type="term" value="P:heart morphogenesis"/>
    <property type="evidence" value="ECO:0007669"/>
    <property type="project" value="TreeGrafter"/>
</dbReference>
<dbReference type="SUPFAM" id="SSF49417">
    <property type="entry name" value="p53-like transcription factors"/>
    <property type="match status" value="1"/>
</dbReference>
<dbReference type="InterPro" id="IPR001699">
    <property type="entry name" value="TF_T-box"/>
</dbReference>
<accession>A0A8T0AXK8</accession>
<dbReference type="Gene3D" id="2.60.40.820">
    <property type="entry name" value="Transcription factor, T-box"/>
    <property type="match status" value="1"/>
</dbReference>
<dbReference type="AlphaFoldDB" id="A0A8T0AXK8"/>
<evidence type="ECO:0000256" key="5">
    <source>
        <dbReference type="ARBA" id="ARBA00023242"/>
    </source>
</evidence>
<gene>
    <name evidence="9" type="ORF">HF521_005411</name>
</gene>
<dbReference type="EMBL" id="JABFDY010000015">
    <property type="protein sequence ID" value="KAF7696993.1"/>
    <property type="molecule type" value="Genomic_DNA"/>
</dbReference>
<evidence type="ECO:0000256" key="7">
    <source>
        <dbReference type="SAM" id="MobiDB-lite"/>
    </source>
</evidence>
<dbReference type="GO" id="GO:0000785">
    <property type="term" value="C:chromatin"/>
    <property type="evidence" value="ECO:0007669"/>
    <property type="project" value="TreeGrafter"/>
</dbReference>
<dbReference type="GO" id="GO:0045893">
    <property type="term" value="P:positive regulation of DNA-templated transcription"/>
    <property type="evidence" value="ECO:0007669"/>
    <property type="project" value="InterPro"/>
</dbReference>
<dbReference type="GO" id="GO:0001708">
    <property type="term" value="P:cell fate specification"/>
    <property type="evidence" value="ECO:0007669"/>
    <property type="project" value="TreeGrafter"/>
</dbReference>
<keyword evidence="5 6" id="KW-0539">Nucleus</keyword>
<proteinExistence type="predicted"/>
<comment type="subcellular location">
    <subcellularLocation>
        <location evidence="1 6">Nucleus</location>
    </subcellularLocation>
</comment>
<dbReference type="GO" id="GO:0007389">
    <property type="term" value="P:pattern specification process"/>
    <property type="evidence" value="ECO:0007669"/>
    <property type="project" value="TreeGrafter"/>
</dbReference>
<comment type="caution">
    <text evidence="6">Lacks conserved residue(s) required for the propagation of feature annotation.</text>
</comment>
<dbReference type="SMART" id="SM00425">
    <property type="entry name" value="TBOX"/>
    <property type="match status" value="1"/>
</dbReference>
<evidence type="ECO:0000256" key="6">
    <source>
        <dbReference type="PROSITE-ProRule" id="PRU00201"/>
    </source>
</evidence>
<dbReference type="PANTHER" id="PTHR11267:SF204">
    <property type="entry name" value="SPADETAIL"/>
    <property type="match status" value="1"/>
</dbReference>
<dbReference type="OrthoDB" id="6119313at2759"/>
<dbReference type="GO" id="GO:0060429">
    <property type="term" value="P:epithelium development"/>
    <property type="evidence" value="ECO:0007669"/>
    <property type="project" value="UniProtKB-ARBA"/>
</dbReference>
<keyword evidence="3 6" id="KW-0238">DNA-binding</keyword>
<dbReference type="GO" id="GO:0000978">
    <property type="term" value="F:RNA polymerase II cis-regulatory region sequence-specific DNA binding"/>
    <property type="evidence" value="ECO:0007669"/>
    <property type="project" value="InterPro"/>
</dbReference>
<dbReference type="PROSITE" id="PS50252">
    <property type="entry name" value="TBOX_3"/>
    <property type="match status" value="1"/>
</dbReference>